<dbReference type="RefSeq" id="XP_067752972.1">
    <property type="nucleotide sequence ID" value="XM_067896815.1"/>
</dbReference>
<evidence type="ECO:0000313" key="6">
    <source>
        <dbReference type="Proteomes" id="UP000674318"/>
    </source>
</evidence>
<reference evidence="5 6" key="1">
    <citation type="submission" date="2021-02" db="EMBL/GenBank/DDBJ databases">
        <title>Porcisia hertigi Genome sequencing and assembly.</title>
        <authorList>
            <person name="Almutairi H."/>
            <person name="Gatherer D."/>
        </authorList>
    </citation>
    <scope>NUCLEOTIDE SEQUENCE [LARGE SCALE GENOMIC DNA]</scope>
    <source>
        <strain evidence="5 6">C119</strain>
    </source>
</reference>
<evidence type="ECO:0000256" key="3">
    <source>
        <dbReference type="PROSITE-ProRule" id="PRU01006"/>
    </source>
</evidence>
<sequence length="2157" mass="232099">MDVSGDRGAQRRPRPHQGECRPSLVTPTFEPLPKTRGETHCVVGGKDACGQEERSLVENALKRLPPLDPFANLTGSPQPSIHNSDGPLANTSFTSGPISRHGSSYALGADEEALLLQELVNLTAGTTPFITSAAHRERCADGAGGERSDEAESLLENNQAGTQSLAVTPTPFPCALSTSRQVSASEPVTTSQTTSSHHLGIQRGDCASLSAPRRIVSAPTPPKVEMVKEEEGIILDTILAALDGQQSSISGDFMSETVSVADTGAAVTVADIRGIRNEGLDEVDVVLEQAKRFATSTVLSETPRDELVLHIHEQMTLRHKLASLRETAGTPTCVALAESVNTGIIPYVRSRGVSSVAVTRSQSLSCAMGTTLGVVILFDHRWAVLGICGSVEASAVNVRGAVVSLSLCTCTASRDDGDDSGEKSTAATGHARGIFILWSLHTLAPLRIVSDESKVPLLRVVHLHRDPTHILVLDSSGAVKLYRFCKVMTKYTLRAVSITPASATAPISDMDTLPCPSCFYMTHLSVVKEHLLLSSGADKGVDSGVPWLCAPPPLSPATAAEAGLSSTMWSTIAGKHFVATVRSDAVLVYLVEAGSQSAITDLAHHSHRPSSARGNELVRFVVTETETTTPRVLLCVSWNTEVELLLINLRVPESHTRRKAILADPMVEGLVRLALIRVPAPLLQMVPLAGCNVLLCDENSSAQLMDASVAAIVERHRLSSFEYLSFSSPFCGVVYNGCAATSRSTALLMGKGRAYGIALRSWRERLSSLLAGHRFTEALDLAKGFAEEVALSTVGLSSNAARRRCELHQFIELILVAYVKNSFPSFPVSEVTEKRSDGQSKDLAGGIDPSSGAGSLFDLLQQIISYCSAVDGLSLLYGPVVHALQQRGLLSHLLCVLEHCMRCGLVTYMPEPLIEQFVHLFLDDGQLYAVERALGLRRRSAGSGNEARRSMSEVRHDVDSASRRSGKERAELALMYLDTDLPTLLRLAEEHGLVRLTVLILSLRQQRYVDALAYAMDEEEKADTAFCANISGGEKWAPQVVKCSGLFDSRDDASVAVDLVECTLKGGSLLPGADLAASEQRPAKKALLEYLLLTTLSTSRSDTGNVRSIEDHNLLRFLRRRPEHAIRVLLFALSDEGPCSPWGGAGGLSRTQFVSSMYFILTGGSRTRPRDATESDFLSSSGQQQGPLDIFRVDDEALVRLPALRTLKATELAQRPFPPYITVHTFLAGAAIFNELFLSTDAEELVNGQSSRPSVRLDVWVDLVIQDALFAFQSAETAEERRQLQEHLLRVLAPDVVPRHLVSVFQSDFTRLQMTRCLAAVFCVEQRYTEAIACYTDPKQNRVDAQLQYDVFAMLRGEMQRLQSVRAQRMNVSQQELSACQRSGSSVFDSARFRTGAAGTKEPLPLAGDLATSDVEGSLGDLGERLHSKETSRSSIGITATETTPADAAIKALQRAVMSRVEVLARIDATALAQFIFDYLPSNHSEVMRLLRGSSAAFLDYLHELMTHGCQTVANDMSLQNTYIELLCAHAPDTVYTYLRQKGNRVTYDMQLALRAVRKHGIADATVYLLEKVAMIDEAMKVMLAAMRERLSALSEEVMTYLSAGARTTTEAGGDQECVESVPVLTTTAATHTGEAAKPHTGKGVSSSVTGDLPLPFDLPALRSATELWRFVEIGKELCSKYEVNGLAGGSLAAGVTPPTPAGTSSCTPAAAKHGVPVEPVQHPEYWFRLLDVFMVPRHRLCALRIQNDEFAVPGGSAAPAQPSSGIDPAGMSRRLHVAVCLALTSHHDADAAAATLALTSSATGPPQHLEDLTTRLRSEERRCIDVLVAVYTQYACSILQSMMRFVDISVVANKLFCDNRKGTFWTLRPIVLDLMASFSFDLKANRLCEQIIKSDAMRLGREHYLRLNAGVAPQSDCCAFCHTYLSQPPPSLDAGGGTNEAAAGGALAAVSVYTCGHAFHTICAVQAMGSHQGCWVCMQERLLSGKSGERARGGDVGTSAVWSSAISGPAGTPVGHQDHTAPPAAAVIRPAATTIDIARMQRRVRQTKVNIDRDENFYSVLKSYLAWPTTASCSQLSDTSTPSTRKSAPIGAAHEAGPSGARAETGKSAPPPSQRLSGTLSGVQGAVPGALTTLEDKLLSVDALTDSEILELFGEP</sequence>
<dbReference type="PANTHER" id="PTHR12616">
    <property type="entry name" value="VACUOLAR PROTEIN SORTING VPS41"/>
    <property type="match status" value="1"/>
</dbReference>
<dbReference type="InterPro" id="IPR045111">
    <property type="entry name" value="Vps41/Vps8"/>
</dbReference>
<accession>A0A836HFP3</accession>
<gene>
    <name evidence="5" type="ORF">JKF63_00766</name>
</gene>
<dbReference type="InterPro" id="IPR000547">
    <property type="entry name" value="Clathrin_H-chain/VPS_repeat"/>
</dbReference>
<evidence type="ECO:0000313" key="5">
    <source>
        <dbReference type="EMBL" id="KAG5490644.1"/>
    </source>
</evidence>
<dbReference type="KEGG" id="phet:94286892"/>
<dbReference type="EMBL" id="JAFJZO010000036">
    <property type="protein sequence ID" value="KAG5490644.1"/>
    <property type="molecule type" value="Genomic_DNA"/>
</dbReference>
<feature type="compositionally biased region" description="Polar residues" evidence="4">
    <location>
        <begin position="2074"/>
        <end position="2087"/>
    </location>
</feature>
<feature type="repeat" description="CHCR" evidence="3">
    <location>
        <begin position="1475"/>
        <end position="1626"/>
    </location>
</feature>
<dbReference type="Proteomes" id="UP000674318">
    <property type="component" value="Unassembled WGS sequence"/>
</dbReference>
<dbReference type="GeneID" id="94286892"/>
<dbReference type="GO" id="GO:0006623">
    <property type="term" value="P:protein targeting to vacuole"/>
    <property type="evidence" value="ECO:0007669"/>
    <property type="project" value="InterPro"/>
</dbReference>
<feature type="compositionally biased region" description="Polar residues" evidence="4">
    <location>
        <begin position="73"/>
        <end position="95"/>
    </location>
</feature>
<protein>
    <submittedName>
        <fullName evidence="5">Uncharacterized protein</fullName>
    </submittedName>
</protein>
<dbReference type="GO" id="GO:0005770">
    <property type="term" value="C:late endosome"/>
    <property type="evidence" value="ECO:0007669"/>
    <property type="project" value="TreeGrafter"/>
</dbReference>
<dbReference type="GO" id="GO:0030897">
    <property type="term" value="C:HOPS complex"/>
    <property type="evidence" value="ECO:0007669"/>
    <property type="project" value="TreeGrafter"/>
</dbReference>
<proteinExistence type="predicted"/>
<evidence type="ECO:0000256" key="4">
    <source>
        <dbReference type="SAM" id="MobiDB-lite"/>
    </source>
</evidence>
<dbReference type="PANTHER" id="PTHR12616:SF8">
    <property type="entry name" value="VACUOLAR PROTEIN SORTING-ASSOCIATED PROTEIN 8 HOMOLOG"/>
    <property type="match status" value="1"/>
</dbReference>
<evidence type="ECO:0000256" key="1">
    <source>
        <dbReference type="ARBA" id="ARBA00022448"/>
    </source>
</evidence>
<feature type="region of interest" description="Disordered" evidence="4">
    <location>
        <begin position="1"/>
        <end position="32"/>
    </location>
</feature>
<comment type="caution">
    <text evidence="5">The sequence shown here is derived from an EMBL/GenBank/DDBJ whole genome shotgun (WGS) entry which is preliminary data.</text>
</comment>
<dbReference type="PROSITE" id="PS50236">
    <property type="entry name" value="CHCR"/>
    <property type="match status" value="1"/>
</dbReference>
<dbReference type="GO" id="GO:0034058">
    <property type="term" value="P:endosomal vesicle fusion"/>
    <property type="evidence" value="ECO:0007669"/>
    <property type="project" value="TreeGrafter"/>
</dbReference>
<keyword evidence="2" id="KW-0653">Protein transport</keyword>
<keyword evidence="1" id="KW-0813">Transport</keyword>
<feature type="region of interest" description="Disordered" evidence="4">
    <location>
        <begin position="68"/>
        <end position="95"/>
    </location>
</feature>
<name>A0A836HFP3_9TRYP</name>
<feature type="region of interest" description="Disordered" evidence="4">
    <location>
        <begin position="179"/>
        <end position="199"/>
    </location>
</feature>
<organism evidence="5 6">
    <name type="scientific">Porcisia hertigi</name>
    <dbReference type="NCBI Taxonomy" id="2761500"/>
    <lineage>
        <taxon>Eukaryota</taxon>
        <taxon>Discoba</taxon>
        <taxon>Euglenozoa</taxon>
        <taxon>Kinetoplastea</taxon>
        <taxon>Metakinetoplastina</taxon>
        <taxon>Trypanosomatida</taxon>
        <taxon>Trypanosomatidae</taxon>
        <taxon>Leishmaniinae</taxon>
        <taxon>Porcisia</taxon>
    </lineage>
</organism>
<dbReference type="OrthoDB" id="289913at2759"/>
<evidence type="ECO:0000256" key="2">
    <source>
        <dbReference type="ARBA" id="ARBA00022927"/>
    </source>
</evidence>
<feature type="region of interest" description="Disordered" evidence="4">
    <location>
        <begin position="2074"/>
        <end position="2126"/>
    </location>
</feature>
<keyword evidence="6" id="KW-1185">Reference proteome</keyword>
<feature type="compositionally biased region" description="Polar residues" evidence="4">
    <location>
        <begin position="179"/>
        <end position="197"/>
    </location>
</feature>